<comment type="caution">
    <text evidence="1">The sequence shown here is derived from an EMBL/GenBank/DDBJ whole genome shotgun (WGS) entry which is preliminary data.</text>
</comment>
<dbReference type="AlphaFoldDB" id="A0A2P2ED62"/>
<organism evidence="1 2">
    <name type="scientific">Candidatus Phycosocius bacilliformis</name>
    <dbReference type="NCBI Taxonomy" id="1445552"/>
    <lineage>
        <taxon>Bacteria</taxon>
        <taxon>Pseudomonadati</taxon>
        <taxon>Pseudomonadota</taxon>
        <taxon>Alphaproteobacteria</taxon>
        <taxon>Caulobacterales</taxon>
        <taxon>Caulobacterales incertae sedis</taxon>
        <taxon>Candidatus Phycosocius</taxon>
    </lineage>
</organism>
<evidence type="ECO:0000313" key="1">
    <source>
        <dbReference type="EMBL" id="GBF58997.1"/>
    </source>
</evidence>
<evidence type="ECO:0000313" key="2">
    <source>
        <dbReference type="Proteomes" id="UP000245086"/>
    </source>
</evidence>
<proteinExistence type="predicted"/>
<keyword evidence="2" id="KW-1185">Reference proteome</keyword>
<dbReference type="EMBL" id="BFBR01000009">
    <property type="protein sequence ID" value="GBF58997.1"/>
    <property type="molecule type" value="Genomic_DNA"/>
</dbReference>
<accession>A0A2P2ED62</accession>
<sequence length="56" mass="6470">MTKLQPMCNGKVAMNAGKCDKAARLVQACNSLRWSIWHLRLYQREGFKKECTQVAR</sequence>
<reference evidence="1 2" key="1">
    <citation type="journal article" date="2018" name="Genome Announc.">
        <title>Draft Genome Sequence of "Candidatus Phycosocius bacilliformis," an Alphaproteobacterial Ectosymbiont of the Hydrocarbon-Producing Green Alga Botryococcus braunii.</title>
        <authorList>
            <person name="Tanabe Y."/>
            <person name="Yamaguchi H."/>
            <person name="Watanabe M.M."/>
        </authorList>
    </citation>
    <scope>NUCLEOTIDE SEQUENCE [LARGE SCALE GENOMIC DNA]</scope>
    <source>
        <strain evidence="1 2">BOTRYCO-2</strain>
    </source>
</reference>
<protein>
    <submittedName>
        <fullName evidence="1">Uncharacterized protein</fullName>
    </submittedName>
</protein>
<dbReference type="Proteomes" id="UP000245086">
    <property type="component" value="Unassembled WGS sequence"/>
</dbReference>
<name>A0A2P2ED62_9PROT</name>
<gene>
    <name evidence="1" type="ORF">PbB2_02689</name>
</gene>